<feature type="coiled-coil region" evidence="8">
    <location>
        <begin position="1257"/>
        <end position="1284"/>
    </location>
</feature>
<comment type="subcellular location">
    <subcellularLocation>
        <location evidence="1">Cell membrane</location>
        <topology evidence="1">Multi-pass membrane protein</topology>
    </subcellularLocation>
</comment>
<dbReference type="PRINTS" id="PR00702">
    <property type="entry name" value="ACRIFLAVINRP"/>
</dbReference>
<feature type="transmembrane region" description="Helical" evidence="10">
    <location>
        <begin position="902"/>
        <end position="922"/>
    </location>
</feature>
<keyword evidence="12" id="KW-1185">Reference proteome</keyword>
<gene>
    <name evidence="11" type="ORF">J4E00_10115</name>
</gene>
<feature type="transmembrane region" description="Helical" evidence="10">
    <location>
        <begin position="406"/>
        <end position="426"/>
    </location>
</feature>
<comment type="caution">
    <text evidence="11">The sequence shown here is derived from an EMBL/GenBank/DDBJ whole genome shotgun (WGS) entry which is preliminary data.</text>
</comment>
<feature type="transmembrane region" description="Helical" evidence="10">
    <location>
        <begin position="1007"/>
        <end position="1033"/>
    </location>
</feature>
<dbReference type="SUPFAM" id="SSF82866">
    <property type="entry name" value="Multidrug efflux transporter AcrB transmembrane domain"/>
    <property type="match status" value="2"/>
</dbReference>
<evidence type="ECO:0000256" key="8">
    <source>
        <dbReference type="SAM" id="Coils"/>
    </source>
</evidence>
<feature type="transmembrane region" description="Helical" evidence="10">
    <location>
        <begin position="346"/>
        <end position="365"/>
    </location>
</feature>
<dbReference type="NCBIfam" id="TIGR00914">
    <property type="entry name" value="2A0601"/>
    <property type="match status" value="1"/>
</dbReference>
<evidence type="ECO:0000313" key="11">
    <source>
        <dbReference type="EMBL" id="MBO2009404.1"/>
    </source>
</evidence>
<dbReference type="PANTHER" id="PTHR32063:SF24">
    <property type="entry name" value="CATION EFFLUX SYSTEM (ACRB_ACRD_ACRF FAMILY)"/>
    <property type="match status" value="1"/>
</dbReference>
<accession>A0ABS3QDT2</accession>
<feature type="transmembrane region" description="Helical" evidence="10">
    <location>
        <begin position="479"/>
        <end position="504"/>
    </location>
</feature>
<dbReference type="SUPFAM" id="SSF56954">
    <property type="entry name" value="Outer membrane efflux proteins (OEP)"/>
    <property type="match status" value="1"/>
</dbReference>
<feature type="transmembrane region" description="Helical" evidence="10">
    <location>
        <begin position="542"/>
        <end position="560"/>
    </location>
</feature>
<sequence>MISAIINFSIRNKLLVGLMLAGLIAWGIFSAANLPLDAIPDVTNNQVQVITQSPALAAQEVEQLITVPLELELRTIPGVTEIRSISRFGLSVITVVFEEDVDTYHTRQLVAEKLKTAEADLGQNLGAPGMAPITTGLGEIYQYTLKAQPGYEKTYGLSQLREIQDWLVKRRLAGVNGVVDVSSFGGYVRQYEVSVDPARLAGAGVSMAELYGALQANNGNAGGSYLERGPRAFFIRGEGRATSLADIGNIVVKPVGTPGRGGAPLLVRDLATVRFGHAVRYGAMNRDGQGETVGGVVLMLKGASSEATIKNVKARVAEIQQTLPEGLEIEPFLDRTKLVDKAIHTVVKNLVEGGIIVIAVLLLLLGNLRAGLVVAGMIPLCMFFALGLMNTFGVSANLMSLGALDFGLIVDGAVIIVEAVIAHLLHERAKAAHETMDDITQDVTARLMRSALFGQLIILIVYLPILSLTGVEGKMFRPMALTVSFAIMGAMLLCLTYVPAVTAWALKKNISEKPNLADRIVGFLHRLYVPIIRAALGARWPVLGGAVALLALGGFVFSRLGGEFIPQLDEGDFAVNVTLSPGSSLDESVLLTSRIQRLLKSQFPEVLQVVGKIGTSEIPTDPMSLEDSDQMIILKDRADWTSAHTREELADKMQKALAGVPGVNLEFQQPIQMRFNELISGVKSDISVKIYGDDLDLLKAKADEAAALIRPLTGVGDLKVEQIIGLPQLRVRYDRARLAQYGLRVSDLNTLLQTAFAGQTTGQVYEGERRFDLVLRLDSLHRRGPDDLNQLLVSLPDGGQIPLAEVATVALHPAPAQISRDDARRRVNIGVNVRGRDVQSLVQEIQAKLKTSLRLPPGYSIVYGGQFENLNHAKERLAVAVPVSLVLIFMLLFLAFRSVKEALLIFTGIPLAAIGGVLALALRGMPFSISAGVGFIALFGVAVLNGIVLVASLNELATAGLTKIRERVLRATEERFRPVLLTASVASLGFLPMALSNSAGAEVQKPLATVVIGGLITATLLTLVVLPVLYTFFVKDDEPSPLEAAEAAHEAKVAEETGRKPKTDPNKPDAKSPDYPNSTGVGAAGTSAVVLFALAALVPVAARSQTKAPTDAPLSISQALTTGLAQSPLIQAATLQAQQQAALSRTGYDLPRLTIDYQYGQIQGRLNDQTFNILQQSAFPTLYAAQRKVLQTAAEGASIRTSAQRRELARSIRSSYYGLLVTYRLQALLRRQDSLYQRAARAARIRYQVGETNRLEQVSAEARAHELQNRLATLRSDLVVQRRQLALLLGQSSLASIDTTASPRATLLPADTATLTPATNPTLALYQQQLTLSQQQTKVEKLRRLPDLRAGYFNQSINQEKSFQVAQAGIAVPLLGGVQRGRIAAAKLGEEAAQVQLAYANTQFSTQLSTFRQQLARAQASLLYYETYALPQARLILNTAEKSFRSGDIEYVEYVVNTQPAWQIQEAYLEQLRQYNELAANVKSLTGND</sequence>
<evidence type="ECO:0000256" key="1">
    <source>
        <dbReference type="ARBA" id="ARBA00004651"/>
    </source>
</evidence>
<keyword evidence="3" id="KW-0813">Transport</keyword>
<dbReference type="Gene3D" id="3.30.70.1320">
    <property type="entry name" value="Multidrug efflux transporter AcrB pore domain like"/>
    <property type="match status" value="1"/>
</dbReference>
<dbReference type="SUPFAM" id="SSF82714">
    <property type="entry name" value="Multidrug efflux transporter AcrB TolC docking domain, DN and DC subdomains"/>
    <property type="match status" value="2"/>
</dbReference>
<keyword evidence="7 10" id="KW-0472">Membrane</keyword>
<evidence type="ECO:0000256" key="3">
    <source>
        <dbReference type="ARBA" id="ARBA00022448"/>
    </source>
</evidence>
<feature type="transmembrane region" description="Helical" evidence="10">
    <location>
        <begin position="1081"/>
        <end position="1102"/>
    </location>
</feature>
<feature type="compositionally biased region" description="Basic and acidic residues" evidence="9">
    <location>
        <begin position="1046"/>
        <end position="1072"/>
    </location>
</feature>
<keyword evidence="6 10" id="KW-1133">Transmembrane helix</keyword>
<keyword evidence="8" id="KW-0175">Coiled coil</keyword>
<dbReference type="EMBL" id="JAGETZ010000004">
    <property type="protein sequence ID" value="MBO2009404.1"/>
    <property type="molecule type" value="Genomic_DNA"/>
</dbReference>
<dbReference type="Pfam" id="PF00873">
    <property type="entry name" value="ACR_tran"/>
    <property type="match status" value="1"/>
</dbReference>
<keyword evidence="4" id="KW-1003">Cell membrane</keyword>
<keyword evidence="5 10" id="KW-0812">Transmembrane</keyword>
<evidence type="ECO:0000256" key="7">
    <source>
        <dbReference type="ARBA" id="ARBA00023136"/>
    </source>
</evidence>
<dbReference type="InterPro" id="IPR027463">
    <property type="entry name" value="AcrB_DN_DC_subdom"/>
</dbReference>
<dbReference type="Gene3D" id="3.30.2090.10">
    <property type="entry name" value="Multidrug efflux transporter AcrB TolC docking domain, DN and DC subdomains"/>
    <property type="match status" value="2"/>
</dbReference>
<name>A0ABS3QDT2_9BACT</name>
<evidence type="ECO:0000256" key="6">
    <source>
        <dbReference type="ARBA" id="ARBA00022989"/>
    </source>
</evidence>
<feature type="transmembrane region" description="Helical" evidence="10">
    <location>
        <begin position="372"/>
        <end position="394"/>
    </location>
</feature>
<protein>
    <submittedName>
        <fullName evidence="11">CusA/CzcA family heavy metal efflux RND transporter</fullName>
    </submittedName>
</protein>
<dbReference type="Gene3D" id="1.20.1640.10">
    <property type="entry name" value="Multidrug efflux transporter AcrB transmembrane domain"/>
    <property type="match status" value="2"/>
</dbReference>
<feature type="transmembrane region" description="Helical" evidence="10">
    <location>
        <begin position="447"/>
        <end position="467"/>
    </location>
</feature>
<proteinExistence type="inferred from homology"/>
<evidence type="ECO:0000256" key="5">
    <source>
        <dbReference type="ARBA" id="ARBA00022692"/>
    </source>
</evidence>
<evidence type="ECO:0000313" key="12">
    <source>
        <dbReference type="Proteomes" id="UP000664369"/>
    </source>
</evidence>
<evidence type="ECO:0000256" key="9">
    <source>
        <dbReference type="SAM" id="MobiDB-lite"/>
    </source>
</evidence>
<reference evidence="11 12" key="1">
    <citation type="submission" date="2021-03" db="EMBL/GenBank/DDBJ databases">
        <authorList>
            <person name="Kim M.K."/>
        </authorList>
    </citation>
    <scope>NUCLEOTIDE SEQUENCE [LARGE SCALE GENOMIC DNA]</scope>
    <source>
        <strain evidence="11 12">BT442</strain>
    </source>
</reference>
<feature type="transmembrane region" description="Helical" evidence="10">
    <location>
        <begin position="976"/>
        <end position="995"/>
    </location>
</feature>
<dbReference type="Proteomes" id="UP000664369">
    <property type="component" value="Unassembled WGS sequence"/>
</dbReference>
<feature type="transmembrane region" description="Helical" evidence="10">
    <location>
        <begin position="929"/>
        <end position="953"/>
    </location>
</feature>
<dbReference type="RefSeq" id="WP_208175039.1">
    <property type="nucleotide sequence ID" value="NZ_JAGETZ010000004.1"/>
</dbReference>
<feature type="transmembrane region" description="Helical" evidence="10">
    <location>
        <begin position="877"/>
        <end position="896"/>
    </location>
</feature>
<dbReference type="PANTHER" id="PTHR32063">
    <property type="match status" value="1"/>
</dbReference>
<dbReference type="InterPro" id="IPR001036">
    <property type="entry name" value="Acrflvin-R"/>
</dbReference>
<organism evidence="11 12">
    <name type="scientific">Hymenobacter negativus</name>
    <dbReference type="NCBI Taxonomy" id="2795026"/>
    <lineage>
        <taxon>Bacteria</taxon>
        <taxon>Pseudomonadati</taxon>
        <taxon>Bacteroidota</taxon>
        <taxon>Cytophagia</taxon>
        <taxon>Cytophagales</taxon>
        <taxon>Hymenobacteraceae</taxon>
        <taxon>Hymenobacter</taxon>
    </lineage>
</organism>
<evidence type="ECO:0000256" key="10">
    <source>
        <dbReference type="SAM" id="Phobius"/>
    </source>
</evidence>
<dbReference type="Gene3D" id="3.30.70.1440">
    <property type="entry name" value="Multidrug efflux transporter AcrB pore domain"/>
    <property type="match status" value="1"/>
</dbReference>
<dbReference type="Gene3D" id="1.20.1600.10">
    <property type="entry name" value="Outer membrane efflux proteins (OEP)"/>
    <property type="match status" value="1"/>
</dbReference>
<dbReference type="InterPro" id="IPR004763">
    <property type="entry name" value="CusA-like"/>
</dbReference>
<dbReference type="Gene3D" id="3.30.70.1430">
    <property type="entry name" value="Multidrug efflux transporter AcrB pore domain"/>
    <property type="match status" value="2"/>
</dbReference>
<evidence type="ECO:0000256" key="4">
    <source>
        <dbReference type="ARBA" id="ARBA00022475"/>
    </source>
</evidence>
<dbReference type="SUPFAM" id="SSF82693">
    <property type="entry name" value="Multidrug efflux transporter AcrB pore domain, PN1, PN2, PC1 and PC2 subdomains"/>
    <property type="match status" value="3"/>
</dbReference>
<feature type="region of interest" description="Disordered" evidence="9">
    <location>
        <begin position="1044"/>
        <end position="1079"/>
    </location>
</feature>
<comment type="similarity">
    <text evidence="2">Belongs to the resistance-nodulation-cell division (RND) (TC 2.A.6) family.</text>
</comment>
<evidence type="ECO:0000256" key="2">
    <source>
        <dbReference type="ARBA" id="ARBA00010942"/>
    </source>
</evidence>